<dbReference type="PANTHER" id="PTHR47618">
    <property type="entry name" value="BIFUNCTIONAL OLIGORIBONUCLEASE AND PAP PHOSPHATASE NRNA"/>
    <property type="match status" value="1"/>
</dbReference>
<dbReference type="Proteomes" id="UP001059576">
    <property type="component" value="Chromosome"/>
</dbReference>
<dbReference type="PANTHER" id="PTHR47618:SF1">
    <property type="entry name" value="BIFUNCTIONAL OLIGORIBONUCLEASE AND PAP PHOSPHATASE NRNA"/>
    <property type="match status" value="1"/>
</dbReference>
<proteinExistence type="predicted"/>
<dbReference type="InterPro" id="IPR038763">
    <property type="entry name" value="DHH_sf"/>
</dbReference>
<sequence>MQVGNYQIALEKIEKYDKIVIFHHQRPDGDCLGSQYGLREAIRINYPNKKVCAVGDDKGLFKFLGGKHDEVPSMEFIKEALAIIVDANYKGWIEFAHLLKPDTFKETLRIDHHPNEDDLDNVTRWVDSSYIAGAEMVAELALRAKWKLTPKALNFIYLGIHTDSGALQFQNTSSRTMRIVAELMDKGCERNMIIKNLMITPKKDLRYNSFLQSSFKTYGKVAYIVITKKDLKKYDMDTLSGMRANIIGNIEGHPIWVTFLEEEKDQIRVEFRSNGPIVRNVAVKWGGGGHEHACGCMIKDFKFVEDIIKDCDLEANK</sequence>
<feature type="domain" description="DDH" evidence="1">
    <location>
        <begin position="18"/>
        <end position="160"/>
    </location>
</feature>
<name>A0ABY5J0T4_9BACT</name>
<gene>
    <name evidence="3" type="ORF">NPA09_03140</name>
</gene>
<feature type="domain" description="DHHA1" evidence="2">
    <location>
        <begin position="233"/>
        <end position="310"/>
    </location>
</feature>
<evidence type="ECO:0000313" key="4">
    <source>
        <dbReference type="Proteomes" id="UP001059576"/>
    </source>
</evidence>
<organism evidence="3 4">
    <name type="scientific">Mycoplasmopsis equigenitalium</name>
    <dbReference type="NCBI Taxonomy" id="114883"/>
    <lineage>
        <taxon>Bacteria</taxon>
        <taxon>Bacillati</taxon>
        <taxon>Mycoplasmatota</taxon>
        <taxon>Mycoplasmoidales</taxon>
        <taxon>Metamycoplasmataceae</taxon>
        <taxon>Mycoplasmopsis</taxon>
    </lineage>
</organism>
<dbReference type="Gene3D" id="3.90.1640.10">
    <property type="entry name" value="inorganic pyrophosphatase (n-terminal core)"/>
    <property type="match status" value="1"/>
</dbReference>
<dbReference type="RefSeq" id="WP_129722936.1">
    <property type="nucleotide sequence ID" value="NZ_CP101808.1"/>
</dbReference>
<protein>
    <submittedName>
        <fullName evidence="3">Bifunctional oligoribonuclease/PAP phosphatase NrnA</fullName>
    </submittedName>
</protein>
<reference evidence="3" key="1">
    <citation type="submission" date="2022-07" db="EMBL/GenBank/DDBJ databases">
        <title>Complete genome of Mycoplasma equigenitalium type strain T37.</title>
        <authorList>
            <person name="Spergser J."/>
        </authorList>
    </citation>
    <scope>NUCLEOTIDE SEQUENCE</scope>
    <source>
        <strain evidence="3">T37</strain>
    </source>
</reference>
<dbReference type="Pfam" id="PF02272">
    <property type="entry name" value="DHHA1"/>
    <property type="match status" value="1"/>
</dbReference>
<dbReference type="Gene3D" id="3.10.310.30">
    <property type="match status" value="1"/>
</dbReference>
<dbReference type="SUPFAM" id="SSF64182">
    <property type="entry name" value="DHH phosphoesterases"/>
    <property type="match status" value="1"/>
</dbReference>
<dbReference type="InterPro" id="IPR001667">
    <property type="entry name" value="DDH_dom"/>
</dbReference>
<evidence type="ECO:0000259" key="1">
    <source>
        <dbReference type="Pfam" id="PF01368"/>
    </source>
</evidence>
<dbReference type="InterPro" id="IPR003156">
    <property type="entry name" value="DHHA1_dom"/>
</dbReference>
<dbReference type="Pfam" id="PF01368">
    <property type="entry name" value="DHH"/>
    <property type="match status" value="1"/>
</dbReference>
<keyword evidence="4" id="KW-1185">Reference proteome</keyword>
<dbReference type="EMBL" id="CP101808">
    <property type="protein sequence ID" value="UUD36868.1"/>
    <property type="molecule type" value="Genomic_DNA"/>
</dbReference>
<evidence type="ECO:0000313" key="3">
    <source>
        <dbReference type="EMBL" id="UUD36868.1"/>
    </source>
</evidence>
<evidence type="ECO:0000259" key="2">
    <source>
        <dbReference type="Pfam" id="PF02272"/>
    </source>
</evidence>
<dbReference type="InterPro" id="IPR051319">
    <property type="entry name" value="Oligoribo/pAp-PDE_c-di-AMP_PDE"/>
</dbReference>
<accession>A0ABY5J0T4</accession>